<reference evidence="13 14" key="1">
    <citation type="submission" date="2014-01" db="EMBL/GenBank/DDBJ databases">
        <title>Development of a Comparative Genomic Fingerprinting Assay for High Resolution Genotyping of Arcobacter butzleri.</title>
        <authorList>
            <person name="Webb A.L."/>
            <person name="Inglis G.D."/>
            <person name="Kruczkiewicz P."/>
            <person name="Selinger L.B."/>
            <person name="Taboada E.N."/>
        </authorList>
    </citation>
    <scope>NUCLEOTIDE SEQUENCE [LARGE SCALE GENOMIC DNA]</scope>
    <source>
        <strain evidence="13 14">L352</strain>
    </source>
</reference>
<keyword evidence="6 10" id="KW-0368">Histidine biosynthesis</keyword>
<keyword evidence="5 10" id="KW-0315">Glutamine amidotransferase</keyword>
<dbReference type="PIRSF" id="PIRSF000495">
    <property type="entry name" value="Amidotransf_hisH"/>
    <property type="match status" value="1"/>
</dbReference>
<feature type="active site" evidence="10 11">
    <location>
        <position position="182"/>
    </location>
</feature>
<dbReference type="InterPro" id="IPR029062">
    <property type="entry name" value="Class_I_gatase-like"/>
</dbReference>
<dbReference type="InterPro" id="IPR010139">
    <property type="entry name" value="Imidazole-glycPsynth_HisH"/>
</dbReference>
<dbReference type="CDD" id="cd01748">
    <property type="entry name" value="GATase1_IGP_Synthase"/>
    <property type="match status" value="1"/>
</dbReference>
<dbReference type="NCBIfam" id="TIGR01855">
    <property type="entry name" value="IMP_synth_hisH"/>
    <property type="match status" value="1"/>
</dbReference>
<evidence type="ECO:0000313" key="13">
    <source>
        <dbReference type="EMBL" id="KLE03676.1"/>
    </source>
</evidence>
<dbReference type="Pfam" id="PF00117">
    <property type="entry name" value="GATase"/>
    <property type="match status" value="1"/>
</dbReference>
<comment type="subcellular location">
    <subcellularLocation>
        <location evidence="10">Cytoplasm</location>
    </subcellularLocation>
</comment>
<feature type="domain" description="Glutamine amidotransferase" evidence="12">
    <location>
        <begin position="14"/>
        <end position="197"/>
    </location>
</feature>
<dbReference type="EC" id="3.5.1.2" evidence="10"/>
<sequence length="202" mass="22403">MSNIIGIVNYGIAGNIHSIKKAIEKAGGKVLIIDKKEDLKKVDKIVIPGVGSFKDAMVELQKNELLEPLKKAIQSKPTLGICLGMQILSTLGFEYGKTQGLEVIKAEVKPILVDAKIPHIGFNNIDIVKPNPLLDGLENEEFYFMHSYEVVNFHDVITTTEYAEHLFVSAIQKGNVFGVQFHPEKSREAGIKLFKNFIDLGI</sequence>
<keyword evidence="4 10" id="KW-0378">Hydrolase</keyword>
<gene>
    <name evidence="10" type="primary">hisH</name>
    <name evidence="13" type="ORF">AF77_09460</name>
</gene>
<keyword evidence="7 10" id="KW-0456">Lyase</keyword>
<comment type="pathway">
    <text evidence="1 10">Amino-acid biosynthesis; L-histidine biosynthesis; L-histidine from 5-phospho-alpha-D-ribose 1-diphosphate: step 5/9.</text>
</comment>
<feature type="active site" evidence="10 11">
    <location>
        <position position="184"/>
    </location>
</feature>
<proteinExistence type="inferred from homology"/>
<organism evidence="13 14">
    <name type="scientific">Aliarcobacter butzleri L352</name>
    <dbReference type="NCBI Taxonomy" id="1447260"/>
    <lineage>
        <taxon>Bacteria</taxon>
        <taxon>Pseudomonadati</taxon>
        <taxon>Campylobacterota</taxon>
        <taxon>Epsilonproteobacteria</taxon>
        <taxon>Campylobacterales</taxon>
        <taxon>Arcobacteraceae</taxon>
        <taxon>Aliarcobacter</taxon>
    </lineage>
</organism>
<comment type="caution">
    <text evidence="13">The sequence shown here is derived from an EMBL/GenBank/DDBJ whole genome shotgun (WGS) entry which is preliminary data.</text>
</comment>
<comment type="catalytic activity">
    <reaction evidence="8 10">
        <text>5-[(5-phospho-1-deoxy-D-ribulos-1-ylimino)methylamino]-1-(5-phospho-beta-D-ribosyl)imidazole-4-carboxamide + L-glutamine = D-erythro-1-(imidazol-4-yl)glycerol 3-phosphate + 5-amino-1-(5-phospho-beta-D-ribosyl)imidazole-4-carboxamide + L-glutamate + H(+)</text>
        <dbReference type="Rhea" id="RHEA:24793"/>
        <dbReference type="ChEBI" id="CHEBI:15378"/>
        <dbReference type="ChEBI" id="CHEBI:29985"/>
        <dbReference type="ChEBI" id="CHEBI:58278"/>
        <dbReference type="ChEBI" id="CHEBI:58359"/>
        <dbReference type="ChEBI" id="CHEBI:58475"/>
        <dbReference type="ChEBI" id="CHEBI:58525"/>
        <dbReference type="EC" id="4.3.2.10"/>
    </reaction>
</comment>
<dbReference type="GO" id="GO:0000107">
    <property type="term" value="F:imidazoleglycerol-phosphate synthase activity"/>
    <property type="evidence" value="ECO:0007669"/>
    <property type="project" value="UniProtKB-UniRule"/>
</dbReference>
<evidence type="ECO:0000256" key="9">
    <source>
        <dbReference type="ARBA" id="ARBA00049534"/>
    </source>
</evidence>
<dbReference type="RefSeq" id="WP_046995240.1">
    <property type="nucleotide sequence ID" value="NZ_JAIT01000059.1"/>
</dbReference>
<evidence type="ECO:0000256" key="10">
    <source>
        <dbReference type="HAMAP-Rule" id="MF_00278"/>
    </source>
</evidence>
<feature type="active site" description="Nucleophile" evidence="10 11">
    <location>
        <position position="82"/>
    </location>
</feature>
<evidence type="ECO:0000256" key="2">
    <source>
        <dbReference type="ARBA" id="ARBA00011152"/>
    </source>
</evidence>
<keyword evidence="3 10" id="KW-0028">Amino-acid biosynthesis</keyword>
<dbReference type="Proteomes" id="UP000035462">
    <property type="component" value="Unassembled WGS sequence"/>
</dbReference>
<dbReference type="GO" id="GO:0004359">
    <property type="term" value="F:glutaminase activity"/>
    <property type="evidence" value="ECO:0007669"/>
    <property type="project" value="UniProtKB-EC"/>
</dbReference>
<dbReference type="GO" id="GO:0000105">
    <property type="term" value="P:L-histidine biosynthetic process"/>
    <property type="evidence" value="ECO:0007669"/>
    <property type="project" value="UniProtKB-UniRule"/>
</dbReference>
<dbReference type="GO" id="GO:0016829">
    <property type="term" value="F:lyase activity"/>
    <property type="evidence" value="ECO:0007669"/>
    <property type="project" value="UniProtKB-KW"/>
</dbReference>
<evidence type="ECO:0000256" key="4">
    <source>
        <dbReference type="ARBA" id="ARBA00022801"/>
    </source>
</evidence>
<evidence type="ECO:0000256" key="7">
    <source>
        <dbReference type="ARBA" id="ARBA00023239"/>
    </source>
</evidence>
<keyword evidence="10" id="KW-0963">Cytoplasm</keyword>
<dbReference type="PROSITE" id="PS51273">
    <property type="entry name" value="GATASE_TYPE_1"/>
    <property type="match status" value="1"/>
</dbReference>
<evidence type="ECO:0000256" key="5">
    <source>
        <dbReference type="ARBA" id="ARBA00022962"/>
    </source>
</evidence>
<dbReference type="PANTHER" id="PTHR42701:SF1">
    <property type="entry name" value="IMIDAZOLE GLYCEROL PHOSPHATE SYNTHASE SUBUNIT HISH"/>
    <property type="match status" value="1"/>
</dbReference>
<dbReference type="UniPathway" id="UPA00031">
    <property type="reaction ID" value="UER00010"/>
</dbReference>
<dbReference type="InterPro" id="IPR017926">
    <property type="entry name" value="GATASE"/>
</dbReference>
<evidence type="ECO:0000256" key="11">
    <source>
        <dbReference type="PIRSR" id="PIRSR000495-1"/>
    </source>
</evidence>
<evidence type="ECO:0000259" key="12">
    <source>
        <dbReference type="Pfam" id="PF00117"/>
    </source>
</evidence>
<comment type="subunit">
    <text evidence="2 10">Heterodimer of HisH and HisF.</text>
</comment>
<dbReference type="HAMAP" id="MF_00278">
    <property type="entry name" value="HisH"/>
    <property type="match status" value="1"/>
</dbReference>
<dbReference type="EC" id="4.3.2.10" evidence="10"/>
<evidence type="ECO:0000313" key="14">
    <source>
        <dbReference type="Proteomes" id="UP000035462"/>
    </source>
</evidence>
<dbReference type="Gene3D" id="3.40.50.880">
    <property type="match status" value="1"/>
</dbReference>
<dbReference type="PANTHER" id="PTHR42701">
    <property type="entry name" value="IMIDAZOLE GLYCEROL PHOSPHATE SYNTHASE SUBUNIT HISH"/>
    <property type="match status" value="1"/>
</dbReference>
<accession>A0A837JAM1</accession>
<evidence type="ECO:0000256" key="3">
    <source>
        <dbReference type="ARBA" id="ARBA00022605"/>
    </source>
</evidence>
<comment type="catalytic activity">
    <reaction evidence="9 10">
        <text>L-glutamine + H2O = L-glutamate + NH4(+)</text>
        <dbReference type="Rhea" id="RHEA:15889"/>
        <dbReference type="ChEBI" id="CHEBI:15377"/>
        <dbReference type="ChEBI" id="CHEBI:28938"/>
        <dbReference type="ChEBI" id="CHEBI:29985"/>
        <dbReference type="ChEBI" id="CHEBI:58359"/>
        <dbReference type="EC" id="3.5.1.2"/>
    </reaction>
</comment>
<evidence type="ECO:0000256" key="1">
    <source>
        <dbReference type="ARBA" id="ARBA00005091"/>
    </source>
</evidence>
<protein>
    <recommendedName>
        <fullName evidence="10">Imidazole glycerol phosphate synthase subunit HisH</fullName>
        <ecNumber evidence="10">4.3.2.10</ecNumber>
    </recommendedName>
    <alternativeName>
        <fullName evidence="10">IGP synthase glutaminase subunit</fullName>
        <ecNumber evidence="10">3.5.1.2</ecNumber>
    </alternativeName>
    <alternativeName>
        <fullName evidence="10">IGP synthase subunit HisH</fullName>
    </alternativeName>
    <alternativeName>
        <fullName evidence="10">ImGP synthase subunit HisH</fullName>
        <shortName evidence="10">IGPS subunit HisH</shortName>
    </alternativeName>
</protein>
<name>A0A837JAM1_9BACT</name>
<dbReference type="AlphaFoldDB" id="A0A837JAM1"/>
<evidence type="ECO:0000256" key="8">
    <source>
        <dbReference type="ARBA" id="ARBA00047838"/>
    </source>
</evidence>
<dbReference type="EMBL" id="JAIT01000059">
    <property type="protein sequence ID" value="KLE03676.1"/>
    <property type="molecule type" value="Genomic_DNA"/>
</dbReference>
<dbReference type="SUPFAM" id="SSF52317">
    <property type="entry name" value="Class I glutamine amidotransferase-like"/>
    <property type="match status" value="1"/>
</dbReference>
<comment type="function">
    <text evidence="10">IGPS catalyzes the conversion of PRFAR and glutamine to IGP, AICAR and glutamate. The HisH subunit catalyzes the hydrolysis of glutamine to glutamate and ammonia as part of the synthesis of IGP and AICAR. The resulting ammonia molecule is channeled to the active site of HisF.</text>
</comment>
<evidence type="ECO:0000256" key="6">
    <source>
        <dbReference type="ARBA" id="ARBA00023102"/>
    </source>
</evidence>
<dbReference type="GO" id="GO:0005737">
    <property type="term" value="C:cytoplasm"/>
    <property type="evidence" value="ECO:0007669"/>
    <property type="project" value="UniProtKB-SubCell"/>
</dbReference>